<dbReference type="SMART" id="SM00240">
    <property type="entry name" value="FHA"/>
    <property type="match status" value="1"/>
</dbReference>
<reference evidence="5" key="1">
    <citation type="submission" date="2019-07" db="EMBL/GenBank/DDBJ databases">
        <title>Annotation for the trematode Paragonimus miyazaki's.</title>
        <authorList>
            <person name="Choi Y.-J."/>
        </authorList>
    </citation>
    <scope>NUCLEOTIDE SEQUENCE</scope>
    <source>
        <strain evidence="5">Japan</strain>
    </source>
</reference>
<evidence type="ECO:0000313" key="6">
    <source>
        <dbReference type="Proteomes" id="UP000822476"/>
    </source>
</evidence>
<dbReference type="InterPro" id="IPR000719">
    <property type="entry name" value="Prot_kinase_dom"/>
</dbReference>
<dbReference type="PANTHER" id="PTHR24347">
    <property type="entry name" value="SERINE/THREONINE-PROTEIN KINASE"/>
    <property type="match status" value="1"/>
</dbReference>
<dbReference type="PROSITE" id="PS50011">
    <property type="entry name" value="PROTEIN_KINASE_DOM"/>
    <property type="match status" value="1"/>
</dbReference>
<dbReference type="Proteomes" id="UP000822476">
    <property type="component" value="Unassembled WGS sequence"/>
</dbReference>
<protein>
    <recommendedName>
        <fullName evidence="7">Serine/threonine-protein kinase Chk2</fullName>
    </recommendedName>
</protein>
<dbReference type="EMBL" id="JTDE01010264">
    <property type="protein sequence ID" value="KAF7234338.1"/>
    <property type="molecule type" value="Genomic_DNA"/>
</dbReference>
<evidence type="ECO:0000256" key="1">
    <source>
        <dbReference type="ARBA" id="ARBA00022741"/>
    </source>
</evidence>
<dbReference type="SUPFAM" id="SSF49879">
    <property type="entry name" value="SMAD/FHA domain"/>
    <property type="match status" value="1"/>
</dbReference>
<sequence length="518" mass="58172">MVELLPTQDIDETHNLNSDTQEHSYIWGRLLPLKSRLPAIELNDPLYTFGRGEDCNLTFTPSMFDDPNQLSTLSKLHFKIFLESGKQGSIAFIQDLSSNGTFINGTKLGRLKTQPLNNNDEISLSLKHSKFFVFSDSYSSQNGYPPEVTVRYTVSNLLGRGACGEVRLVFEKTSCERRAMKIVQKKTFFVPSKLGNTFSNRIQSEVDILMKLSHPCVIYIYDVIDTEDAVYMILELLKCSVEGGELFDRIVSLGQLPESDAKFLFLQMAIAVEYLHEHGITHRDLKPENILLENSEHRCLIKVTDFGLSKFVDGNTMLRTFCGTPTYLAPEILKTAGSGTYTSAIDIWSLGVILYVCLVGYPPFTDERVDYDLHSQIVNGLYDFPDAYWKNISGEAQDLVRRMLTVEPSERLTIQAVLDHPWLDDAVIKSEVYALIDKARRSGSTAFSTTPSFALTVGCYEQSTVNEGHQQCIGKSDDSSLIGDPVLPDDNTILQNKPLVRKRPLFQSCNLPSKQPAL</sequence>
<dbReference type="Gene3D" id="3.30.200.20">
    <property type="entry name" value="Phosphorylase Kinase, domain 1"/>
    <property type="match status" value="1"/>
</dbReference>
<evidence type="ECO:0000313" key="5">
    <source>
        <dbReference type="EMBL" id="KAF7234338.1"/>
    </source>
</evidence>
<dbReference type="SMART" id="SM00220">
    <property type="entry name" value="S_TKc"/>
    <property type="match status" value="1"/>
</dbReference>
<evidence type="ECO:0000259" key="4">
    <source>
        <dbReference type="PROSITE" id="PS50011"/>
    </source>
</evidence>
<evidence type="ECO:0008006" key="7">
    <source>
        <dbReference type="Google" id="ProtNLM"/>
    </source>
</evidence>
<keyword evidence="2" id="KW-0067">ATP-binding</keyword>
<accession>A0A8S9YGW3</accession>
<gene>
    <name evidence="5" type="ORF">EG68_11059</name>
</gene>
<comment type="caution">
    <text evidence="5">The sequence shown here is derived from an EMBL/GenBank/DDBJ whole genome shotgun (WGS) entry which is preliminary data.</text>
</comment>
<dbReference type="InterPro" id="IPR011009">
    <property type="entry name" value="Kinase-like_dom_sf"/>
</dbReference>
<dbReference type="InterPro" id="IPR008984">
    <property type="entry name" value="SMAD_FHA_dom_sf"/>
</dbReference>
<dbReference type="InterPro" id="IPR008271">
    <property type="entry name" value="Ser/Thr_kinase_AS"/>
</dbReference>
<evidence type="ECO:0000259" key="3">
    <source>
        <dbReference type="PROSITE" id="PS50006"/>
    </source>
</evidence>
<dbReference type="SUPFAM" id="SSF56112">
    <property type="entry name" value="Protein kinase-like (PK-like)"/>
    <property type="match status" value="1"/>
</dbReference>
<dbReference type="Pfam" id="PF00498">
    <property type="entry name" value="FHA"/>
    <property type="match status" value="1"/>
</dbReference>
<dbReference type="CDD" id="cd22666">
    <property type="entry name" value="FHA_CHK2"/>
    <property type="match status" value="1"/>
</dbReference>
<dbReference type="AlphaFoldDB" id="A0A8S9YGW3"/>
<dbReference type="GO" id="GO:0004672">
    <property type="term" value="F:protein kinase activity"/>
    <property type="evidence" value="ECO:0007669"/>
    <property type="project" value="InterPro"/>
</dbReference>
<dbReference type="GO" id="GO:0005524">
    <property type="term" value="F:ATP binding"/>
    <property type="evidence" value="ECO:0007669"/>
    <property type="project" value="UniProtKB-KW"/>
</dbReference>
<feature type="domain" description="Protein kinase" evidence="4">
    <location>
        <begin position="152"/>
        <end position="423"/>
    </location>
</feature>
<dbReference type="FunFam" id="1.10.510.10:FF:000571">
    <property type="entry name" value="Maternal embryonic leucine zipper kinase"/>
    <property type="match status" value="1"/>
</dbReference>
<dbReference type="OrthoDB" id="40902at2759"/>
<dbReference type="Gene3D" id="1.10.510.10">
    <property type="entry name" value="Transferase(Phosphotransferase) domain 1"/>
    <property type="match status" value="1"/>
</dbReference>
<proteinExistence type="predicted"/>
<keyword evidence="6" id="KW-1185">Reference proteome</keyword>
<keyword evidence="1" id="KW-0547">Nucleotide-binding</keyword>
<name>A0A8S9YGW3_9TREM</name>
<dbReference type="PROSITE" id="PS50006">
    <property type="entry name" value="FHA_DOMAIN"/>
    <property type="match status" value="1"/>
</dbReference>
<dbReference type="Pfam" id="PF00069">
    <property type="entry name" value="Pkinase"/>
    <property type="match status" value="1"/>
</dbReference>
<dbReference type="Gene3D" id="2.60.200.20">
    <property type="match status" value="1"/>
</dbReference>
<organism evidence="5 6">
    <name type="scientific">Paragonimus skrjabini miyazakii</name>
    <dbReference type="NCBI Taxonomy" id="59628"/>
    <lineage>
        <taxon>Eukaryota</taxon>
        <taxon>Metazoa</taxon>
        <taxon>Spiralia</taxon>
        <taxon>Lophotrochozoa</taxon>
        <taxon>Platyhelminthes</taxon>
        <taxon>Trematoda</taxon>
        <taxon>Digenea</taxon>
        <taxon>Plagiorchiida</taxon>
        <taxon>Troglotremata</taxon>
        <taxon>Troglotrematidae</taxon>
        <taxon>Paragonimus</taxon>
    </lineage>
</organism>
<feature type="domain" description="FHA" evidence="3">
    <location>
        <begin position="47"/>
        <end position="108"/>
    </location>
</feature>
<dbReference type="InterPro" id="IPR000253">
    <property type="entry name" value="FHA_dom"/>
</dbReference>
<evidence type="ECO:0000256" key="2">
    <source>
        <dbReference type="ARBA" id="ARBA00022840"/>
    </source>
</evidence>
<dbReference type="PROSITE" id="PS00108">
    <property type="entry name" value="PROTEIN_KINASE_ST"/>
    <property type="match status" value="1"/>
</dbReference>